<dbReference type="PANTHER" id="PTHR24346:SF30">
    <property type="entry name" value="MATERNAL EMBRYONIC LEUCINE ZIPPER KINASE"/>
    <property type="match status" value="1"/>
</dbReference>
<keyword evidence="1" id="KW-0547">Nucleotide-binding</keyword>
<evidence type="ECO:0000313" key="5">
    <source>
        <dbReference type="Proteomes" id="UP000019384"/>
    </source>
</evidence>
<accession>W6MGF6</accession>
<dbReference type="AlphaFoldDB" id="W6MGF6"/>
<dbReference type="PROSITE" id="PS50011">
    <property type="entry name" value="PROTEIN_KINASE_DOM"/>
    <property type="match status" value="1"/>
</dbReference>
<evidence type="ECO:0000256" key="2">
    <source>
        <dbReference type="ARBA" id="ARBA00022840"/>
    </source>
</evidence>
<dbReference type="GO" id="GO:0005524">
    <property type="term" value="F:ATP binding"/>
    <property type="evidence" value="ECO:0007669"/>
    <property type="project" value="UniProtKB-KW"/>
</dbReference>
<evidence type="ECO:0000313" key="4">
    <source>
        <dbReference type="EMBL" id="CDK25174.1"/>
    </source>
</evidence>
<sequence>MVIHSVRARAHLKSRYGTKVKTIGAGIGGTVDLYQARDKYVAIKIFDDRESYESGNEYESRVTAEYTLLQKLDHPNILRVVECVVSLPRRRKVYLAMEFYPLAFHDLIMQKSTPQDDLLCYWSQILEGVAYLHSCGVAHRDLKFDNVAVDATGTIKLIDFGAATCNPVAYGMCGSESFQAPEAFSKISYSPIPTDIWSLGIILYHILAGKFPWQAARRADPDFAAFLESNIVGFDTEHEAQNLVRACLEIDPEIRVLTAALLEHPLLDKLPCCSKNTHRKHQL</sequence>
<dbReference type="GO" id="GO:0035556">
    <property type="term" value="P:intracellular signal transduction"/>
    <property type="evidence" value="ECO:0007669"/>
    <property type="project" value="TreeGrafter"/>
</dbReference>
<keyword evidence="2" id="KW-0067">ATP-binding</keyword>
<proteinExistence type="predicted"/>
<organism evidence="4 5">
    <name type="scientific">Kuraishia capsulata CBS 1993</name>
    <dbReference type="NCBI Taxonomy" id="1382522"/>
    <lineage>
        <taxon>Eukaryota</taxon>
        <taxon>Fungi</taxon>
        <taxon>Dikarya</taxon>
        <taxon>Ascomycota</taxon>
        <taxon>Saccharomycotina</taxon>
        <taxon>Pichiomycetes</taxon>
        <taxon>Pichiales</taxon>
        <taxon>Pichiaceae</taxon>
        <taxon>Kuraishia</taxon>
    </lineage>
</organism>
<dbReference type="SUPFAM" id="SSF56112">
    <property type="entry name" value="Protein kinase-like (PK-like)"/>
    <property type="match status" value="1"/>
</dbReference>
<dbReference type="GeneID" id="34518574"/>
<dbReference type="GO" id="GO:0004674">
    <property type="term" value="F:protein serine/threonine kinase activity"/>
    <property type="evidence" value="ECO:0007669"/>
    <property type="project" value="TreeGrafter"/>
</dbReference>
<evidence type="ECO:0000259" key="3">
    <source>
        <dbReference type="PROSITE" id="PS50011"/>
    </source>
</evidence>
<dbReference type="Proteomes" id="UP000019384">
    <property type="component" value="Unassembled WGS sequence"/>
</dbReference>
<dbReference type="SMART" id="SM00220">
    <property type="entry name" value="S_TKc"/>
    <property type="match status" value="1"/>
</dbReference>
<gene>
    <name evidence="4" type="ORF">KUCA_T00001141001</name>
</gene>
<dbReference type="EMBL" id="HG793125">
    <property type="protein sequence ID" value="CDK25174.1"/>
    <property type="molecule type" value="Genomic_DNA"/>
</dbReference>
<protein>
    <recommendedName>
        <fullName evidence="3">Protein kinase domain-containing protein</fullName>
    </recommendedName>
</protein>
<keyword evidence="5" id="KW-1185">Reference proteome</keyword>
<dbReference type="GO" id="GO:0005737">
    <property type="term" value="C:cytoplasm"/>
    <property type="evidence" value="ECO:0007669"/>
    <property type="project" value="TreeGrafter"/>
</dbReference>
<evidence type="ECO:0000256" key="1">
    <source>
        <dbReference type="ARBA" id="ARBA00022741"/>
    </source>
</evidence>
<dbReference type="HOGENOM" id="CLU_000288_63_0_1"/>
<feature type="domain" description="Protein kinase" evidence="3">
    <location>
        <begin position="17"/>
        <end position="267"/>
    </location>
</feature>
<dbReference type="Gene3D" id="1.10.510.10">
    <property type="entry name" value="Transferase(Phosphotransferase) domain 1"/>
    <property type="match status" value="1"/>
</dbReference>
<dbReference type="InterPro" id="IPR011009">
    <property type="entry name" value="Kinase-like_dom_sf"/>
</dbReference>
<dbReference type="Pfam" id="PF00069">
    <property type="entry name" value="Pkinase"/>
    <property type="match status" value="1"/>
</dbReference>
<dbReference type="STRING" id="1382522.W6MGF6"/>
<reference evidence="4" key="1">
    <citation type="submission" date="2013-12" db="EMBL/GenBank/DDBJ databases">
        <authorList>
            <person name="Genoscope - CEA"/>
        </authorList>
    </citation>
    <scope>NUCLEOTIDE SEQUENCE</scope>
    <source>
        <strain evidence="4">CBS 1993</strain>
    </source>
</reference>
<dbReference type="PANTHER" id="PTHR24346">
    <property type="entry name" value="MAP/MICROTUBULE AFFINITY-REGULATING KINASE"/>
    <property type="match status" value="1"/>
</dbReference>
<name>W6MGF6_9ASCO</name>
<dbReference type="OrthoDB" id="4062651at2759"/>
<dbReference type="InterPro" id="IPR000719">
    <property type="entry name" value="Prot_kinase_dom"/>
</dbReference>
<dbReference type="RefSeq" id="XP_022457186.1">
    <property type="nucleotide sequence ID" value="XM_022605748.1"/>
</dbReference>
<reference evidence="4" key="2">
    <citation type="submission" date="2014-02" db="EMBL/GenBank/DDBJ databases">
        <title>Complete DNA sequence of /Kuraishia capsulata/ illustrates novel genomic features among budding yeasts (/Saccharomycotina/).</title>
        <authorList>
            <person name="Morales L."/>
            <person name="Noel B."/>
            <person name="Porcel B."/>
            <person name="Marcet-Houben M."/>
            <person name="Hullo M-F."/>
            <person name="Sacerdot C."/>
            <person name="Tekaia F."/>
            <person name="Leh-Louis V."/>
            <person name="Despons L."/>
            <person name="Khanna V."/>
            <person name="Aury J-M."/>
            <person name="Barbe V."/>
            <person name="Couloux A."/>
            <person name="Labadie K."/>
            <person name="Pelletier E."/>
            <person name="Souciet J-L."/>
            <person name="Boekhout T."/>
            <person name="Gabaldon T."/>
            <person name="Wincker P."/>
            <person name="Dujon B."/>
        </authorList>
    </citation>
    <scope>NUCLEOTIDE SEQUENCE</scope>
    <source>
        <strain evidence="4">CBS 1993</strain>
    </source>
</reference>